<evidence type="ECO:0000313" key="3">
    <source>
        <dbReference type="EMBL" id="AIQ64159.1"/>
    </source>
</evidence>
<keyword evidence="4" id="KW-1185">Reference proteome</keyword>
<dbReference type="EMBL" id="CP009286">
    <property type="protein sequence ID" value="AIQ64159.1"/>
    <property type="molecule type" value="Genomic_DNA"/>
</dbReference>
<dbReference type="RefSeq" id="WP_038696223.1">
    <property type="nucleotide sequence ID" value="NZ_CP009286.1"/>
</dbReference>
<accession>A0A089N5W7</accession>
<dbReference type="InterPro" id="IPR006015">
    <property type="entry name" value="Universal_stress_UspA"/>
</dbReference>
<dbReference type="InterPro" id="IPR014729">
    <property type="entry name" value="Rossmann-like_a/b/a_fold"/>
</dbReference>
<evidence type="ECO:0000259" key="2">
    <source>
        <dbReference type="Pfam" id="PF00582"/>
    </source>
</evidence>
<gene>
    <name evidence="3" type="ORF">PSTEL_14795</name>
</gene>
<dbReference type="Pfam" id="PF00582">
    <property type="entry name" value="Usp"/>
    <property type="match status" value="1"/>
</dbReference>
<dbReference type="KEGG" id="pste:PSTEL_14795"/>
<dbReference type="PANTHER" id="PTHR46268:SF6">
    <property type="entry name" value="UNIVERSAL STRESS PROTEIN UP12"/>
    <property type="match status" value="1"/>
</dbReference>
<dbReference type="Gene3D" id="3.40.50.620">
    <property type="entry name" value="HUPs"/>
    <property type="match status" value="1"/>
</dbReference>
<evidence type="ECO:0000313" key="4">
    <source>
        <dbReference type="Proteomes" id="UP000029507"/>
    </source>
</evidence>
<reference evidence="3 4" key="1">
    <citation type="submission" date="2014-08" db="EMBL/GenBank/DDBJ databases">
        <title>Comparative genomics of the Paenibacillus odorifer group.</title>
        <authorList>
            <person name="den Bakker H.C."/>
            <person name="Tsai Y.-C."/>
            <person name="Martin N."/>
            <person name="Korlach J."/>
            <person name="Wiedmann M."/>
        </authorList>
    </citation>
    <scope>NUCLEOTIDE SEQUENCE [LARGE SCALE GENOMIC DNA]</scope>
    <source>
        <strain evidence="3 4">DSM 14472</strain>
    </source>
</reference>
<protein>
    <submittedName>
        <fullName evidence="3">Universal stress protein</fullName>
    </submittedName>
</protein>
<dbReference type="HOGENOM" id="CLU_049301_16_3_9"/>
<name>A0A089N5W7_9BACL</name>
<dbReference type="PANTHER" id="PTHR46268">
    <property type="entry name" value="STRESS RESPONSE PROTEIN NHAX"/>
    <property type="match status" value="1"/>
</dbReference>
<sequence length="139" mass="15608">MYKRVALAVDGSENSLRATQEAIKLASLSPGCQVDVLNVADYSKSKDEVLHSYRVEELDIQRRRKLVAVEELLKQNGIIYHLKILHGDPALTIVDYTEQENIEFAIMGSRGLNTLQEMIMGSVSHKVMKLVQCPVIIVK</sequence>
<dbReference type="AlphaFoldDB" id="A0A089N5W7"/>
<comment type="similarity">
    <text evidence="1">Belongs to the universal stress protein A family.</text>
</comment>
<proteinExistence type="inferred from homology"/>
<evidence type="ECO:0000256" key="1">
    <source>
        <dbReference type="ARBA" id="ARBA00008791"/>
    </source>
</evidence>
<dbReference type="OrthoDB" id="9777884at2"/>
<dbReference type="CDD" id="cd00293">
    <property type="entry name" value="USP-like"/>
    <property type="match status" value="1"/>
</dbReference>
<dbReference type="Proteomes" id="UP000029507">
    <property type="component" value="Chromosome"/>
</dbReference>
<dbReference type="SUPFAM" id="SSF52402">
    <property type="entry name" value="Adenine nucleotide alpha hydrolases-like"/>
    <property type="match status" value="1"/>
</dbReference>
<feature type="domain" description="UspA" evidence="2">
    <location>
        <begin position="1"/>
        <end position="139"/>
    </location>
</feature>
<dbReference type="InterPro" id="IPR006016">
    <property type="entry name" value="UspA"/>
</dbReference>
<dbReference type="PRINTS" id="PR01438">
    <property type="entry name" value="UNVRSLSTRESS"/>
</dbReference>
<organism evidence="3 4">
    <name type="scientific">Paenibacillus stellifer</name>
    <dbReference type="NCBI Taxonomy" id="169760"/>
    <lineage>
        <taxon>Bacteria</taxon>
        <taxon>Bacillati</taxon>
        <taxon>Bacillota</taxon>
        <taxon>Bacilli</taxon>
        <taxon>Bacillales</taxon>
        <taxon>Paenibacillaceae</taxon>
        <taxon>Paenibacillus</taxon>
    </lineage>
</organism>
<dbReference type="STRING" id="169760.PSTEL_14795"/>